<dbReference type="OrthoDB" id="425534at2759"/>
<keyword evidence="6" id="KW-1185">Reference proteome</keyword>
<dbReference type="PANTHER" id="PTHR43248:SF25">
    <property type="entry name" value="AB HYDROLASE-1 DOMAIN-CONTAINING PROTEIN-RELATED"/>
    <property type="match status" value="1"/>
</dbReference>
<dbReference type="InterPro" id="IPR051601">
    <property type="entry name" value="Serine_prot/Carboxylest_S33"/>
</dbReference>
<sequence>MVYNFTAINPSPEIVWTPCFDNFTCALLEVPLDYSNTSAGTVDIAFLKYWSDNPDAEDVLLNPGGPGGSGVNMLLDDGLESLQAVLGTQFNLVGFDPRGVNNSGININCFTGSPSARDAYIGNTLVPFDNSTEYGMAEAYQKLGAFGELCTAADAKLNGGTAKYAGTVAVAQDMLHYVELLAESKGCAKEEAKINYYGISYGTVLGATFATLFPDRLARFILDGNVDTEDYYLSGSENGIYDTDAAGHSFFAYCFEAGPQLCAFHQNATSADDLEARYRAIMKALKKSPIVVPSSDALVPPTLYTWNSLSAQVLNWLYGPFDTFPIMDLALTGLETGNTTFLASLLEGTPQNYSTGIPQRMISCIDQAGRNNLTDFDKFTDQVDLFLNRSFYGGPVFAESWSTPCRSLNIIPPKSQLFEGERYILLSKLPVLTSNPGVPGANKTGASILFIGNTRDPVTSLRGAKKLHGLFADSGLLTLNATGVSYLANGVRRCYTNN</sequence>
<dbReference type="InterPro" id="IPR013595">
    <property type="entry name" value="Pept_S33_TAP-like_C"/>
</dbReference>
<dbReference type="InterPro" id="IPR029058">
    <property type="entry name" value="AB_hydrolase_fold"/>
</dbReference>
<dbReference type="SUPFAM" id="SSF53474">
    <property type="entry name" value="alpha/beta-Hydrolases"/>
    <property type="match status" value="1"/>
</dbReference>
<accession>A0A9P4QRV8</accession>
<dbReference type="Pfam" id="PF08386">
    <property type="entry name" value="Abhydrolase_4"/>
    <property type="match status" value="1"/>
</dbReference>
<protein>
    <recommendedName>
        <fullName evidence="7">AB hydrolase-1 domain-containing protein</fullName>
    </recommendedName>
</protein>
<dbReference type="EMBL" id="ML996194">
    <property type="protein sequence ID" value="KAF2731529.1"/>
    <property type="molecule type" value="Genomic_DNA"/>
</dbReference>
<evidence type="ECO:0008006" key="7">
    <source>
        <dbReference type="Google" id="ProtNLM"/>
    </source>
</evidence>
<feature type="domain" description="Peptidase S33 tripeptidyl aminopeptidase-like C-terminal" evidence="4">
    <location>
        <begin position="440"/>
        <end position="494"/>
    </location>
</feature>
<evidence type="ECO:0000256" key="1">
    <source>
        <dbReference type="ARBA" id="ARBA00010088"/>
    </source>
</evidence>
<feature type="domain" description="AB hydrolase-1" evidence="3">
    <location>
        <begin position="59"/>
        <end position="227"/>
    </location>
</feature>
<dbReference type="PANTHER" id="PTHR43248">
    <property type="entry name" value="2-SUCCINYL-6-HYDROXY-2,4-CYCLOHEXADIENE-1-CARBOXYLATE SYNTHASE"/>
    <property type="match status" value="1"/>
</dbReference>
<proteinExistence type="inferred from homology"/>
<evidence type="ECO:0000313" key="6">
    <source>
        <dbReference type="Proteomes" id="UP000799444"/>
    </source>
</evidence>
<reference evidence="5" key="1">
    <citation type="journal article" date="2020" name="Stud. Mycol.">
        <title>101 Dothideomycetes genomes: a test case for predicting lifestyles and emergence of pathogens.</title>
        <authorList>
            <person name="Haridas S."/>
            <person name="Albert R."/>
            <person name="Binder M."/>
            <person name="Bloem J."/>
            <person name="Labutti K."/>
            <person name="Salamov A."/>
            <person name="Andreopoulos B."/>
            <person name="Baker S."/>
            <person name="Barry K."/>
            <person name="Bills G."/>
            <person name="Bluhm B."/>
            <person name="Cannon C."/>
            <person name="Castanera R."/>
            <person name="Culley D."/>
            <person name="Daum C."/>
            <person name="Ezra D."/>
            <person name="Gonzalez J."/>
            <person name="Henrissat B."/>
            <person name="Kuo A."/>
            <person name="Liang C."/>
            <person name="Lipzen A."/>
            <person name="Lutzoni F."/>
            <person name="Magnuson J."/>
            <person name="Mondo S."/>
            <person name="Nolan M."/>
            <person name="Ohm R."/>
            <person name="Pangilinan J."/>
            <person name="Park H.-J."/>
            <person name="Ramirez L."/>
            <person name="Alfaro M."/>
            <person name="Sun H."/>
            <person name="Tritt A."/>
            <person name="Yoshinaga Y."/>
            <person name="Zwiers L.-H."/>
            <person name="Turgeon B."/>
            <person name="Goodwin S."/>
            <person name="Spatafora J."/>
            <person name="Crous P."/>
            <person name="Grigoriev I."/>
        </authorList>
    </citation>
    <scope>NUCLEOTIDE SEQUENCE</scope>
    <source>
        <strain evidence="5">CBS 125425</strain>
    </source>
</reference>
<dbReference type="Pfam" id="PF00561">
    <property type="entry name" value="Abhydrolase_1"/>
    <property type="match status" value="1"/>
</dbReference>
<organism evidence="5 6">
    <name type="scientific">Polyplosphaeria fusca</name>
    <dbReference type="NCBI Taxonomy" id="682080"/>
    <lineage>
        <taxon>Eukaryota</taxon>
        <taxon>Fungi</taxon>
        <taxon>Dikarya</taxon>
        <taxon>Ascomycota</taxon>
        <taxon>Pezizomycotina</taxon>
        <taxon>Dothideomycetes</taxon>
        <taxon>Pleosporomycetidae</taxon>
        <taxon>Pleosporales</taxon>
        <taxon>Tetraplosphaeriaceae</taxon>
        <taxon>Polyplosphaeria</taxon>
    </lineage>
</organism>
<gene>
    <name evidence="5" type="ORF">EJ04DRAFT_498598</name>
</gene>
<dbReference type="GO" id="GO:0016787">
    <property type="term" value="F:hydrolase activity"/>
    <property type="evidence" value="ECO:0007669"/>
    <property type="project" value="UniProtKB-KW"/>
</dbReference>
<keyword evidence="2" id="KW-0378">Hydrolase</keyword>
<dbReference type="InterPro" id="IPR000073">
    <property type="entry name" value="AB_hydrolase_1"/>
</dbReference>
<evidence type="ECO:0000256" key="2">
    <source>
        <dbReference type="ARBA" id="ARBA00022801"/>
    </source>
</evidence>
<evidence type="ECO:0000313" key="5">
    <source>
        <dbReference type="EMBL" id="KAF2731529.1"/>
    </source>
</evidence>
<dbReference type="Proteomes" id="UP000799444">
    <property type="component" value="Unassembled WGS sequence"/>
</dbReference>
<evidence type="ECO:0000259" key="3">
    <source>
        <dbReference type="Pfam" id="PF00561"/>
    </source>
</evidence>
<dbReference type="AlphaFoldDB" id="A0A9P4QRV8"/>
<dbReference type="Gene3D" id="3.40.50.1820">
    <property type="entry name" value="alpha/beta hydrolase"/>
    <property type="match status" value="1"/>
</dbReference>
<comment type="similarity">
    <text evidence="1">Belongs to the peptidase S33 family.</text>
</comment>
<name>A0A9P4QRV8_9PLEO</name>
<evidence type="ECO:0000259" key="4">
    <source>
        <dbReference type="Pfam" id="PF08386"/>
    </source>
</evidence>
<comment type="caution">
    <text evidence="5">The sequence shown here is derived from an EMBL/GenBank/DDBJ whole genome shotgun (WGS) entry which is preliminary data.</text>
</comment>